<dbReference type="SUPFAM" id="SSF51197">
    <property type="entry name" value="Clavaminate synthase-like"/>
    <property type="match status" value="1"/>
</dbReference>
<evidence type="ECO:0000256" key="1">
    <source>
        <dbReference type="RuleBase" id="RU003682"/>
    </source>
</evidence>
<keyword evidence="1" id="KW-0408">Iron</keyword>
<proteinExistence type="inferred from homology"/>
<feature type="domain" description="Fe2OG dioxygenase" evidence="2">
    <location>
        <begin position="131"/>
        <end position="236"/>
    </location>
</feature>
<dbReference type="EMBL" id="CP053452">
    <property type="protein sequence ID" value="QJW93459.1"/>
    <property type="molecule type" value="Genomic_DNA"/>
</dbReference>
<organism evidence="3 4">
    <name type="scientific">Frigoriglobus tundricola</name>
    <dbReference type="NCBI Taxonomy" id="2774151"/>
    <lineage>
        <taxon>Bacteria</taxon>
        <taxon>Pseudomonadati</taxon>
        <taxon>Planctomycetota</taxon>
        <taxon>Planctomycetia</taxon>
        <taxon>Gemmatales</taxon>
        <taxon>Gemmataceae</taxon>
        <taxon>Frigoriglobus</taxon>
    </lineage>
</organism>
<keyword evidence="1" id="KW-0560">Oxidoreductase</keyword>
<dbReference type="Proteomes" id="UP000503447">
    <property type="component" value="Chromosome"/>
</dbReference>
<gene>
    <name evidence="3" type="ORF">FTUN_0965</name>
</gene>
<reference evidence="4" key="1">
    <citation type="submission" date="2020-05" db="EMBL/GenBank/DDBJ databases">
        <title>Frigoriglobus tundricola gen. nov., sp. nov., a psychrotolerant cellulolytic planctomycete of the family Gemmataceae with two divergent copies of 16S rRNA gene.</title>
        <authorList>
            <person name="Kulichevskaya I.S."/>
            <person name="Ivanova A.A."/>
            <person name="Naumoff D.G."/>
            <person name="Beletsky A.V."/>
            <person name="Rijpstra W.I.C."/>
            <person name="Sinninghe Damste J.S."/>
            <person name="Mardanov A.V."/>
            <person name="Ravin N.V."/>
            <person name="Dedysh S.N."/>
        </authorList>
    </citation>
    <scope>NUCLEOTIDE SEQUENCE [LARGE SCALE GENOMIC DNA]</scope>
    <source>
        <strain evidence="4">PL17</strain>
    </source>
</reference>
<dbReference type="GO" id="GO:0046872">
    <property type="term" value="F:metal ion binding"/>
    <property type="evidence" value="ECO:0007669"/>
    <property type="project" value="UniProtKB-KW"/>
</dbReference>
<comment type="similarity">
    <text evidence="1">Belongs to the iron/ascorbate-dependent oxidoreductase family.</text>
</comment>
<keyword evidence="1" id="KW-0479">Metal-binding</keyword>
<protein>
    <recommendedName>
        <fullName evidence="2">Fe2OG dioxygenase domain-containing protein</fullName>
    </recommendedName>
</protein>
<dbReference type="InterPro" id="IPR005123">
    <property type="entry name" value="Oxoglu/Fe-dep_dioxygenase_dom"/>
</dbReference>
<accession>A0A6M5YHC0</accession>
<dbReference type="PROSITE" id="PS51471">
    <property type="entry name" value="FE2OG_OXY"/>
    <property type="match status" value="1"/>
</dbReference>
<evidence type="ECO:0000313" key="3">
    <source>
        <dbReference type="EMBL" id="QJW93459.1"/>
    </source>
</evidence>
<dbReference type="RefSeq" id="WP_171469643.1">
    <property type="nucleotide sequence ID" value="NZ_CP053452.2"/>
</dbReference>
<evidence type="ECO:0000259" key="2">
    <source>
        <dbReference type="PROSITE" id="PS51471"/>
    </source>
</evidence>
<keyword evidence="4" id="KW-1185">Reference proteome</keyword>
<dbReference type="GO" id="GO:0016491">
    <property type="term" value="F:oxidoreductase activity"/>
    <property type="evidence" value="ECO:0007669"/>
    <property type="project" value="UniProtKB-KW"/>
</dbReference>
<dbReference type="Gene3D" id="2.60.120.1520">
    <property type="match status" value="1"/>
</dbReference>
<name>A0A6M5YHC0_9BACT</name>
<evidence type="ECO:0000313" key="4">
    <source>
        <dbReference type="Proteomes" id="UP000503447"/>
    </source>
</evidence>
<dbReference type="KEGG" id="ftj:FTUN_0965"/>
<dbReference type="AlphaFoldDB" id="A0A6M5YHC0"/>
<sequence length="236" mass="26537">MPRHRFDHVPGLFFDPQYRTAEQCSHLVRRSLELYDRLESATGGGPLEQAHIPQPAYVRSEKHNLPSEEHFARVALTESNGRGIRCEYFPRYGEDGHALAYFQRNANLPDFAADDLVPGVRELVEREGFAPPDQELTWKLTMNFYKRVGGRIAGFPFHVDIPANGVVTMILNVHREALFQIAKGDVRADIVLPVGALLLLSGESRYEWKHRVLPTDAPAGGSDHAVERVSLVLGFQ</sequence>